<evidence type="ECO:0000259" key="4">
    <source>
        <dbReference type="Pfam" id="PF13505"/>
    </source>
</evidence>
<gene>
    <name evidence="5" type="ORF">KAK11_13955</name>
</gene>
<keyword evidence="2 3" id="KW-0732">Signal</keyword>
<feature type="chain" id="PRO_5046778527" evidence="3">
    <location>
        <begin position="21"/>
        <end position="162"/>
    </location>
</feature>
<evidence type="ECO:0000256" key="1">
    <source>
        <dbReference type="ARBA" id="ARBA00004442"/>
    </source>
</evidence>
<organism evidence="5 6">
    <name type="scientific">Ideonella paludis</name>
    <dbReference type="NCBI Taxonomy" id="1233411"/>
    <lineage>
        <taxon>Bacteria</taxon>
        <taxon>Pseudomonadati</taxon>
        <taxon>Pseudomonadota</taxon>
        <taxon>Betaproteobacteria</taxon>
        <taxon>Burkholderiales</taxon>
        <taxon>Sphaerotilaceae</taxon>
        <taxon>Ideonella</taxon>
    </lineage>
</organism>
<dbReference type="Gene3D" id="2.40.160.20">
    <property type="match status" value="1"/>
</dbReference>
<name>A0ABS5E049_9BURK</name>
<reference evidence="5 6" key="1">
    <citation type="submission" date="2021-04" db="EMBL/GenBank/DDBJ databases">
        <title>The genome sequence of type strain Ideonella paludis KCTC 32238.</title>
        <authorList>
            <person name="Liu Y."/>
        </authorList>
    </citation>
    <scope>NUCLEOTIDE SEQUENCE [LARGE SCALE GENOMIC DNA]</scope>
    <source>
        <strain evidence="5 6">KCTC 32238</strain>
    </source>
</reference>
<comment type="caution">
    <text evidence="5">The sequence shown here is derived from an EMBL/GenBank/DDBJ whole genome shotgun (WGS) entry which is preliminary data.</text>
</comment>
<evidence type="ECO:0000256" key="2">
    <source>
        <dbReference type="ARBA" id="ARBA00022729"/>
    </source>
</evidence>
<dbReference type="SUPFAM" id="SSF56925">
    <property type="entry name" value="OMPA-like"/>
    <property type="match status" value="1"/>
</dbReference>
<feature type="signal peptide" evidence="3">
    <location>
        <begin position="1"/>
        <end position="20"/>
    </location>
</feature>
<keyword evidence="6" id="KW-1185">Reference proteome</keyword>
<evidence type="ECO:0000313" key="6">
    <source>
        <dbReference type="Proteomes" id="UP000672097"/>
    </source>
</evidence>
<accession>A0ABS5E049</accession>
<evidence type="ECO:0000313" key="5">
    <source>
        <dbReference type="EMBL" id="MBQ0936441.1"/>
    </source>
</evidence>
<dbReference type="InterPro" id="IPR011250">
    <property type="entry name" value="OMP/PagP_B-barrel"/>
</dbReference>
<protein>
    <submittedName>
        <fullName evidence="5">Outer membrane beta-barrel protein</fullName>
    </submittedName>
</protein>
<dbReference type="InterPro" id="IPR027385">
    <property type="entry name" value="Beta-barrel_OMP"/>
</dbReference>
<comment type="subcellular location">
    <subcellularLocation>
        <location evidence="1">Cell outer membrane</location>
    </subcellularLocation>
</comment>
<sequence length="162" mass="16908">MKKSLMVAALMTVLSGGVSAQGYGGVDIGSTKITDLGTKSGLGVYGGYAFNKSMAVELGYRKLGSWKVGLADVDVTTFQLSGLFGAPISDSVSAYARLGMGRVKVKASLVATPYSQGSESESKFLWGLGLDAKFADNLSGRVEYQKPASDTGTFSVGLKYSF</sequence>
<proteinExistence type="predicted"/>
<dbReference type="Proteomes" id="UP000672097">
    <property type="component" value="Unassembled WGS sequence"/>
</dbReference>
<dbReference type="RefSeq" id="WP_210809796.1">
    <property type="nucleotide sequence ID" value="NZ_JAGQDG010000005.1"/>
</dbReference>
<dbReference type="EMBL" id="JAGQDG010000005">
    <property type="protein sequence ID" value="MBQ0936441.1"/>
    <property type="molecule type" value="Genomic_DNA"/>
</dbReference>
<evidence type="ECO:0000256" key="3">
    <source>
        <dbReference type="SAM" id="SignalP"/>
    </source>
</evidence>
<dbReference type="Pfam" id="PF13505">
    <property type="entry name" value="OMP_b-brl"/>
    <property type="match status" value="1"/>
</dbReference>
<feature type="domain" description="Outer membrane protein beta-barrel" evidence="4">
    <location>
        <begin position="8"/>
        <end position="162"/>
    </location>
</feature>